<reference evidence="7" key="1">
    <citation type="submission" date="2020-11" db="EMBL/GenBank/DDBJ databases">
        <title>Genome seq and assembly of Planobacterium sp.</title>
        <authorList>
            <person name="Chhetri G."/>
        </authorList>
    </citation>
    <scope>NUCLEOTIDE SEQUENCE</scope>
    <source>
        <strain evidence="7">GCR5</strain>
    </source>
</reference>
<comment type="similarity">
    <text evidence="1 4">Belongs to the D-isomer specific 2-hydroxyacid dehydrogenase family.</text>
</comment>
<dbReference type="Pfam" id="PF02826">
    <property type="entry name" value="2-Hacid_dh_C"/>
    <property type="match status" value="1"/>
</dbReference>
<comment type="caution">
    <text evidence="7">The sequence shown here is derived from an EMBL/GenBank/DDBJ whole genome shotgun (WGS) entry which is preliminary data.</text>
</comment>
<evidence type="ECO:0000256" key="1">
    <source>
        <dbReference type="ARBA" id="ARBA00005854"/>
    </source>
</evidence>
<evidence type="ECO:0000256" key="2">
    <source>
        <dbReference type="ARBA" id="ARBA00023002"/>
    </source>
</evidence>
<evidence type="ECO:0000259" key="5">
    <source>
        <dbReference type="Pfam" id="PF00389"/>
    </source>
</evidence>
<name>A0A930YX27_9FLAO</name>
<dbReference type="Gene3D" id="3.40.50.720">
    <property type="entry name" value="NAD(P)-binding Rossmann-like Domain"/>
    <property type="match status" value="2"/>
</dbReference>
<organism evidence="7 8">
    <name type="scientific">Planobacterium oryzisoli</name>
    <dbReference type="NCBI Taxonomy" id="2771435"/>
    <lineage>
        <taxon>Bacteria</taxon>
        <taxon>Pseudomonadati</taxon>
        <taxon>Bacteroidota</taxon>
        <taxon>Flavobacteriia</taxon>
        <taxon>Flavobacteriales</taxon>
        <taxon>Weeksellaceae</taxon>
        <taxon>Chryseobacterium group</taxon>
        <taxon>Chryseobacterium</taxon>
    </lineage>
</organism>
<dbReference type="Proteomes" id="UP000694480">
    <property type="component" value="Unassembled WGS sequence"/>
</dbReference>
<dbReference type="GO" id="GO:0051287">
    <property type="term" value="F:NAD binding"/>
    <property type="evidence" value="ECO:0007669"/>
    <property type="project" value="InterPro"/>
</dbReference>
<keyword evidence="3" id="KW-0520">NAD</keyword>
<dbReference type="SUPFAM" id="SSF52283">
    <property type="entry name" value="Formate/glycerate dehydrogenase catalytic domain-like"/>
    <property type="match status" value="1"/>
</dbReference>
<keyword evidence="8" id="KW-1185">Reference proteome</keyword>
<dbReference type="PANTHER" id="PTHR42789">
    <property type="entry name" value="D-ISOMER SPECIFIC 2-HYDROXYACID DEHYDROGENASE FAMILY PROTEIN (AFU_ORTHOLOGUE AFUA_6G10090)"/>
    <property type="match status" value="1"/>
</dbReference>
<gene>
    <name evidence="7" type="ORF">IC612_08705</name>
</gene>
<evidence type="ECO:0000313" key="7">
    <source>
        <dbReference type="EMBL" id="MBF5027874.1"/>
    </source>
</evidence>
<dbReference type="InterPro" id="IPR036291">
    <property type="entry name" value="NAD(P)-bd_dom_sf"/>
</dbReference>
<dbReference type="SUPFAM" id="SSF51735">
    <property type="entry name" value="NAD(P)-binding Rossmann-fold domains"/>
    <property type="match status" value="1"/>
</dbReference>
<feature type="domain" description="D-isomer specific 2-hydroxyacid dehydrogenase catalytic" evidence="5">
    <location>
        <begin position="21"/>
        <end position="307"/>
    </location>
</feature>
<dbReference type="RefSeq" id="WP_194739800.1">
    <property type="nucleotide sequence ID" value="NZ_JADKYY010000011.1"/>
</dbReference>
<dbReference type="InterPro" id="IPR006140">
    <property type="entry name" value="D-isomer_DH_NAD-bd"/>
</dbReference>
<protein>
    <submittedName>
        <fullName evidence="7">Hydroxyacid dehydrogenase</fullName>
    </submittedName>
</protein>
<dbReference type="AlphaFoldDB" id="A0A930YX27"/>
<dbReference type="PANTHER" id="PTHR42789:SF1">
    <property type="entry name" value="D-ISOMER SPECIFIC 2-HYDROXYACID DEHYDROGENASE FAMILY PROTEIN (AFU_ORTHOLOGUE AFUA_6G10090)"/>
    <property type="match status" value="1"/>
</dbReference>
<evidence type="ECO:0000313" key="8">
    <source>
        <dbReference type="Proteomes" id="UP000694480"/>
    </source>
</evidence>
<feature type="domain" description="D-isomer specific 2-hydroxyacid dehydrogenase NAD-binding" evidence="6">
    <location>
        <begin position="106"/>
        <end position="286"/>
    </location>
</feature>
<dbReference type="EMBL" id="JADKYY010000011">
    <property type="protein sequence ID" value="MBF5027874.1"/>
    <property type="molecule type" value="Genomic_DNA"/>
</dbReference>
<evidence type="ECO:0000259" key="6">
    <source>
        <dbReference type="Pfam" id="PF02826"/>
    </source>
</evidence>
<dbReference type="InterPro" id="IPR050857">
    <property type="entry name" value="D-2-hydroxyacid_DH"/>
</dbReference>
<evidence type="ECO:0000256" key="3">
    <source>
        <dbReference type="ARBA" id="ARBA00023027"/>
    </source>
</evidence>
<dbReference type="InterPro" id="IPR006139">
    <property type="entry name" value="D-isomer_2_OHA_DH_cat_dom"/>
</dbReference>
<sequence>MRILQIDTNHSLIKQQLEAHGHHVEEDFISDHTALLSKIASYQGLILRSRVPIDRTLLDAAINLRFIARVGAGMENIDVAYAEKKGIVLINSPEGNRDAVAEHVLGSLLTITKKLASSAQQIKKGLWLREENRGDELLGKTLGIIGYGNMGKATAKRFAGLGLRVLCYDIKEGVGDSYATQVDLATLQQNAHIVSLHVPLTTDTLYLVDEKFISCMYHPFYLVNTARGKNVDTGALVAALKTNKILGASLDVLEYETASFEQLDQMPSEMEFLLNAENVLLTPHIAGWSVQSKERLAQIIVDKILKTFS</sequence>
<proteinExistence type="inferred from homology"/>
<evidence type="ECO:0000256" key="4">
    <source>
        <dbReference type="RuleBase" id="RU003719"/>
    </source>
</evidence>
<dbReference type="Pfam" id="PF00389">
    <property type="entry name" value="2-Hacid_dh"/>
    <property type="match status" value="1"/>
</dbReference>
<dbReference type="GO" id="GO:0016616">
    <property type="term" value="F:oxidoreductase activity, acting on the CH-OH group of donors, NAD or NADP as acceptor"/>
    <property type="evidence" value="ECO:0007669"/>
    <property type="project" value="InterPro"/>
</dbReference>
<accession>A0A930YX27</accession>
<keyword evidence="2 4" id="KW-0560">Oxidoreductase</keyword>